<name>A0ACB0YQ62_MELEN</name>
<keyword evidence="2" id="KW-1185">Reference proteome</keyword>
<accession>A0ACB0YQ62</accession>
<dbReference type="Proteomes" id="UP001497535">
    <property type="component" value="Unassembled WGS sequence"/>
</dbReference>
<sequence>MLKDRGECELQNSKRLNYLINFPKSCEFLKRVRLFVRWLRVYLFQGYFLNQNSRLK</sequence>
<protein>
    <submittedName>
        <fullName evidence="1">Uncharacterized protein</fullName>
    </submittedName>
</protein>
<evidence type="ECO:0000313" key="1">
    <source>
        <dbReference type="EMBL" id="CAK5057667.1"/>
    </source>
</evidence>
<gene>
    <name evidence="1" type="ORF">MENTE1834_LOCUS15263</name>
</gene>
<reference evidence="1" key="1">
    <citation type="submission" date="2023-11" db="EMBL/GenBank/DDBJ databases">
        <authorList>
            <person name="Poullet M."/>
        </authorList>
    </citation>
    <scope>NUCLEOTIDE SEQUENCE</scope>
    <source>
        <strain evidence="1">E1834</strain>
    </source>
</reference>
<evidence type="ECO:0000313" key="2">
    <source>
        <dbReference type="Proteomes" id="UP001497535"/>
    </source>
</evidence>
<proteinExistence type="predicted"/>
<organism evidence="1 2">
    <name type="scientific">Meloidogyne enterolobii</name>
    <name type="common">Root-knot nematode worm</name>
    <name type="synonym">Meloidogyne mayaguensis</name>
    <dbReference type="NCBI Taxonomy" id="390850"/>
    <lineage>
        <taxon>Eukaryota</taxon>
        <taxon>Metazoa</taxon>
        <taxon>Ecdysozoa</taxon>
        <taxon>Nematoda</taxon>
        <taxon>Chromadorea</taxon>
        <taxon>Rhabditida</taxon>
        <taxon>Tylenchina</taxon>
        <taxon>Tylenchomorpha</taxon>
        <taxon>Tylenchoidea</taxon>
        <taxon>Meloidogynidae</taxon>
        <taxon>Meloidogyninae</taxon>
        <taxon>Meloidogyne</taxon>
    </lineage>
</organism>
<dbReference type="EMBL" id="CAVMJV010000016">
    <property type="protein sequence ID" value="CAK5057667.1"/>
    <property type="molecule type" value="Genomic_DNA"/>
</dbReference>
<comment type="caution">
    <text evidence="1">The sequence shown here is derived from an EMBL/GenBank/DDBJ whole genome shotgun (WGS) entry which is preliminary data.</text>
</comment>